<keyword evidence="1" id="KW-0175">Coiled coil</keyword>
<protein>
    <submittedName>
        <fullName evidence="2">Uncharacterized protein</fullName>
    </submittedName>
</protein>
<dbReference type="RefSeq" id="WP_127748589.1">
    <property type="nucleotide sequence ID" value="NZ_CP033219.1"/>
</dbReference>
<name>A0A3T0N206_9RHOB</name>
<dbReference type="AlphaFoldDB" id="A0A3T0N206"/>
<sequence>MELEKATTCKRLHSSWAKAAGISRFYSFAFSGSKRIVRMAKFPKMDKSEKEYERELRQFKWNDARAFVGVDFDSTGLARAKNLMGQAAGAALKKPYCKIGLVQKNLVFRIKHDKKRHFGEDDIILIRNYGDISGEESLSSKSKNQGVLGRATARDPLTVEWWQRTLGSTVQDPSDLNVMIPQFQSKLETLNGVTTARAFDETIQVLDSIKGEARKVIAAFPAKNDRILLKKLVAGIAFHEKAVRAKQDQFQAKVGNVLRVIIDFLNKTSKERTAELIKSVQQGKKCLAAGDQRGALRCSSEAELNLNKLTEETSETFIKRLVALQAQKNGIHSDEFPLRLVASALGDASRRVTTATAEFKTLADEIDATTTEASPDKRSFKVVDKLEDALKKIMKLAKDVETAAVHAKEMFLDCTTGSRLGRSADEWFETATTGLNDTLIPTVNKISAMITKSRSEAGQDDKELLSALKKLETVNSRLEANCKTGKLHQSVEAAQQAYDNAPRLVEEMLQSVVADTDKLQSMAEAAQAIVKDWEDNKAEAAETKKLVREAVSRATTMSTSGQGGYSMSGYFPWGHLDKVVKHQHYSGSRNSYIRTKAKFEDLKQVLTDLEQRVA</sequence>
<gene>
    <name evidence="2" type="ORF">EBB79_09090</name>
</gene>
<dbReference type="KEGG" id="sedi:EBB79_09090"/>
<reference evidence="2 3" key="1">
    <citation type="submission" date="2018-10" db="EMBL/GenBank/DDBJ databases">
        <title>Parasedimentitalea marina sp. nov., a psychrophilic bacterium isolated from deep seawater of the New Britain Trench.</title>
        <authorList>
            <person name="Cao J."/>
        </authorList>
    </citation>
    <scope>NUCLEOTIDE SEQUENCE [LARGE SCALE GENOMIC DNA]</scope>
    <source>
        <strain evidence="2 3">W43</strain>
    </source>
</reference>
<evidence type="ECO:0000313" key="2">
    <source>
        <dbReference type="EMBL" id="AZV78031.1"/>
    </source>
</evidence>
<proteinExistence type="predicted"/>
<dbReference type="Proteomes" id="UP000283063">
    <property type="component" value="Chromosome"/>
</dbReference>
<dbReference type="OrthoDB" id="8724845at2"/>
<evidence type="ECO:0000313" key="3">
    <source>
        <dbReference type="Proteomes" id="UP000283063"/>
    </source>
</evidence>
<evidence type="ECO:0000256" key="1">
    <source>
        <dbReference type="SAM" id="Coils"/>
    </source>
</evidence>
<dbReference type="EMBL" id="CP033219">
    <property type="protein sequence ID" value="AZV78031.1"/>
    <property type="molecule type" value="Genomic_DNA"/>
</dbReference>
<accession>A0A3T0N206</accession>
<keyword evidence="3" id="KW-1185">Reference proteome</keyword>
<feature type="coiled-coil region" evidence="1">
    <location>
        <begin position="523"/>
        <end position="550"/>
    </location>
</feature>
<organism evidence="2 3">
    <name type="scientific">Parasedimentitalea marina</name>
    <dbReference type="NCBI Taxonomy" id="2483033"/>
    <lineage>
        <taxon>Bacteria</taxon>
        <taxon>Pseudomonadati</taxon>
        <taxon>Pseudomonadota</taxon>
        <taxon>Alphaproteobacteria</taxon>
        <taxon>Rhodobacterales</taxon>
        <taxon>Paracoccaceae</taxon>
        <taxon>Parasedimentitalea</taxon>
    </lineage>
</organism>